<dbReference type="Gene3D" id="3.30.60.10">
    <property type="entry name" value="Endochitinase-like"/>
    <property type="match status" value="1"/>
</dbReference>
<comment type="caution">
    <text evidence="9">The sequence shown here is derived from an EMBL/GenBank/DDBJ whole genome shotgun (WGS) entry which is preliminary data.</text>
</comment>
<dbReference type="SUPFAM" id="SSF51445">
    <property type="entry name" value="(Trans)glycosidases"/>
    <property type="match status" value="1"/>
</dbReference>
<evidence type="ECO:0000256" key="1">
    <source>
        <dbReference type="ARBA" id="ARBA00008682"/>
    </source>
</evidence>
<evidence type="ECO:0000256" key="5">
    <source>
        <dbReference type="SAM" id="MobiDB-lite"/>
    </source>
</evidence>
<dbReference type="SMART" id="SM00270">
    <property type="entry name" value="ChtBD1"/>
    <property type="match status" value="2"/>
</dbReference>
<dbReference type="SUPFAM" id="SSF54556">
    <property type="entry name" value="Chitinase insertion domain"/>
    <property type="match status" value="1"/>
</dbReference>
<evidence type="ECO:0000256" key="2">
    <source>
        <dbReference type="ARBA" id="ARBA00012729"/>
    </source>
</evidence>
<dbReference type="SUPFAM" id="SSF57016">
    <property type="entry name" value="Plant lectins/antimicrobial peptides"/>
    <property type="match status" value="1"/>
</dbReference>
<sequence length="1212" mass="133628">MAAVLLRGSFIVSLLFLCITVVFIPWDHSIRCLSSVQRPWTSSSSTINTLSSRDDDDDDTGVTPDPGANGDSAGKYSCNADSPCYNGACCGKDGWCGFGPTYCGKGCGSNCDATAQCGQYSKSGDKTCPLNVCCSQFGFCGTTSEFCGTGCQSNNCGAPSRPKGKGGDVRDNIIGYHQSWKSSGDECGHMTPSQIHVDSLNAVNLAFAYITPDGVSISLPSYTSSAVQSTDKTFHTSFTSHLWNTRIKASSPRLPMPKRTALTPKSGYRGGNHDEDVKNYPNLLKIIKDRFKEEVKPLKLSITVPTSYWYLRWFDLPALAKHIDFFNLMSYDLHGTWDSTDPIGPHVYVHTKLTEIKDALDLFWREDISPDVINLGLAFYGRSFKLKDPSCTTPGCVFSGPGDEGRCTKTAGILSYREIEETRRMETSKSYSVHDKDAAVNWMVWGGDNWISYDTKETFQAKIDYANDLGLHGIFVWAIDQDTDQFTALQAVTGQDIANRIEPSDTLGNFDVGNCYITGCKQPCRDGYNKMTGLNQDSNGKGCPKGSKNKKQRNLCCPSWGAPDPSTCSWVGSWPGFPNLQAGLRLVCHGQLWRGQRISISVDAENAFESRSFCCPESPKLAAPGMGIRHRDQTIAVQRENSSSLVAETNPRATVGSGEKPFPLEDLFPYDIPDEDIPEYYESFDNTGDMKPKNWDNENDPSKQAFAWIIMSLDKRDGSHLELFDCPQTSREDFRTQSAKAVGMSGEEDNNCEDVMFGGVKGTIVRLPKHSGPDEWVRAVSFKPITNITLPFHLHKRAPEDANVYELECLASCRVASDPDKSNKRSTQDWREFHMSWFEERGYINRTGTTVKKRGDSSNASWWKNEFNALIKTHTDYGAVKRMDWSQVLYAARKSCPGATDASVEGKLDGSFETTLDYGISLICTPKNFNFDEAYAYFHFNEMKLDSYGIIDAYAAFQFQTQTTPILDSLDLFDGVYNIAGLVEIGPCFDVQAQLRAALTMSFKAKNPITWMYPKSMDTWPDKSSFNTYEPEVGLSPKTNVSVKTSGNLTVVMSSSLGFGVKLLWNAKQLVNTDISLNFDTDVSFIVTAEASNAATCNGVVMGINCRYGVDLALANALPGWKSTDSKYEVIEPRTVRLVDSVCKKWATGDGDPSSAGPSRREIGYSGLISRDDSSGDALFPDSGGSALRCPNIFNTPTGDCHPGENDVIFYT</sequence>
<keyword evidence="10" id="KW-1185">Reference proteome</keyword>
<dbReference type="PANTHER" id="PTHR11177">
    <property type="entry name" value="CHITINASE"/>
    <property type="match status" value="1"/>
</dbReference>
<dbReference type="CDD" id="cd06921">
    <property type="entry name" value="ChtBD1_GH19_hevein"/>
    <property type="match status" value="1"/>
</dbReference>
<keyword evidence="4" id="KW-1015">Disulfide bond</keyword>
<dbReference type="PROSITE" id="PS51910">
    <property type="entry name" value="GH18_2"/>
    <property type="match status" value="1"/>
</dbReference>
<dbReference type="InterPro" id="IPR017853">
    <property type="entry name" value="GH"/>
</dbReference>
<dbReference type="InterPro" id="IPR050314">
    <property type="entry name" value="Glycosyl_Hydrlase_18"/>
</dbReference>
<feature type="region of interest" description="Disordered" evidence="5">
    <location>
        <begin position="41"/>
        <end position="68"/>
    </location>
</feature>
<dbReference type="InterPro" id="IPR001002">
    <property type="entry name" value="Chitin-bd_1"/>
</dbReference>
<proteinExistence type="inferred from homology"/>
<dbReference type="Gene3D" id="3.20.20.80">
    <property type="entry name" value="Glycosidases"/>
    <property type="match status" value="2"/>
</dbReference>
<dbReference type="Pfam" id="PF00187">
    <property type="entry name" value="Chitin_bind_1"/>
    <property type="match status" value="1"/>
</dbReference>
<dbReference type="InterPro" id="IPR011583">
    <property type="entry name" value="Chitinase_II/V-like_cat"/>
</dbReference>
<dbReference type="PROSITE" id="PS50941">
    <property type="entry name" value="CHIT_BIND_I_2"/>
    <property type="match status" value="2"/>
</dbReference>
<dbReference type="GO" id="GO:0008843">
    <property type="term" value="F:endochitinase activity"/>
    <property type="evidence" value="ECO:0007669"/>
    <property type="project" value="UniProtKB-EC"/>
</dbReference>
<dbReference type="PROSITE" id="PS00026">
    <property type="entry name" value="CHIT_BIND_I_1"/>
    <property type="match status" value="1"/>
</dbReference>
<feature type="region of interest" description="Disordered" evidence="5">
    <location>
        <begin position="251"/>
        <end position="273"/>
    </location>
</feature>
<comment type="similarity">
    <text evidence="1">Belongs to the glycosyl hydrolase 18 family. Chitinase class V subfamily.</text>
</comment>
<evidence type="ECO:0000256" key="6">
    <source>
        <dbReference type="SAM" id="Phobius"/>
    </source>
</evidence>
<feature type="disulfide bond" evidence="4">
    <location>
        <begin position="133"/>
        <end position="147"/>
    </location>
</feature>
<keyword evidence="6" id="KW-0812">Transmembrane</keyword>
<dbReference type="InterPro" id="IPR001223">
    <property type="entry name" value="Glyco_hydro18_cat"/>
</dbReference>
<dbReference type="Proteomes" id="UP000777438">
    <property type="component" value="Unassembled WGS sequence"/>
</dbReference>
<feature type="disulfide bond" evidence="4">
    <location>
        <begin position="84"/>
        <end position="96"/>
    </location>
</feature>
<protein>
    <recommendedName>
        <fullName evidence="2">chitinase</fullName>
        <ecNumber evidence="2">3.2.1.14</ecNumber>
    </recommendedName>
</protein>
<comment type="caution">
    <text evidence="4">Lacks conserved residue(s) required for the propagation of feature annotation.</text>
</comment>
<accession>A0A9P8VTH9</accession>
<dbReference type="GO" id="GO:0005975">
    <property type="term" value="P:carbohydrate metabolic process"/>
    <property type="evidence" value="ECO:0007669"/>
    <property type="project" value="InterPro"/>
</dbReference>
<keyword evidence="6" id="KW-0472">Membrane</keyword>
<dbReference type="GO" id="GO:0008061">
    <property type="term" value="F:chitin binding"/>
    <property type="evidence" value="ECO:0007669"/>
    <property type="project" value="UniProtKB-UniRule"/>
</dbReference>
<keyword evidence="3 4" id="KW-0147">Chitin-binding</keyword>
<dbReference type="InterPro" id="IPR036861">
    <property type="entry name" value="Endochitinase-like_sf"/>
</dbReference>
<evidence type="ECO:0000256" key="4">
    <source>
        <dbReference type="PROSITE-ProRule" id="PRU00261"/>
    </source>
</evidence>
<gene>
    <name evidence="9" type="ORF">B0T10DRAFT_466678</name>
</gene>
<keyword evidence="6" id="KW-1133">Transmembrane helix</keyword>
<dbReference type="EC" id="3.2.1.14" evidence="2"/>
<dbReference type="EMBL" id="JAGPYM010000054">
    <property type="protein sequence ID" value="KAH6871517.1"/>
    <property type="molecule type" value="Genomic_DNA"/>
</dbReference>
<evidence type="ECO:0000313" key="9">
    <source>
        <dbReference type="EMBL" id="KAH6871517.1"/>
    </source>
</evidence>
<dbReference type="AlphaFoldDB" id="A0A9P8VTH9"/>
<feature type="domain" description="Chitin-binding type-1" evidence="7">
    <location>
        <begin position="75"/>
        <end position="113"/>
    </location>
</feature>
<dbReference type="InterPro" id="IPR018371">
    <property type="entry name" value="Chitin-binding_1_CS"/>
</dbReference>
<evidence type="ECO:0000259" key="8">
    <source>
        <dbReference type="PROSITE" id="PS51910"/>
    </source>
</evidence>
<evidence type="ECO:0000313" key="10">
    <source>
        <dbReference type="Proteomes" id="UP000777438"/>
    </source>
</evidence>
<feature type="transmembrane region" description="Helical" evidence="6">
    <location>
        <begin position="5"/>
        <end position="26"/>
    </location>
</feature>
<feature type="disulfide bond" evidence="4">
    <location>
        <begin position="107"/>
        <end position="111"/>
    </location>
</feature>
<dbReference type="Gene3D" id="3.10.50.10">
    <property type="match status" value="1"/>
</dbReference>
<feature type="disulfide bond" evidence="4">
    <location>
        <begin position="128"/>
        <end position="140"/>
    </location>
</feature>
<organism evidence="9 10">
    <name type="scientific">Thelonectria olida</name>
    <dbReference type="NCBI Taxonomy" id="1576542"/>
    <lineage>
        <taxon>Eukaryota</taxon>
        <taxon>Fungi</taxon>
        <taxon>Dikarya</taxon>
        <taxon>Ascomycota</taxon>
        <taxon>Pezizomycotina</taxon>
        <taxon>Sordariomycetes</taxon>
        <taxon>Hypocreomycetidae</taxon>
        <taxon>Hypocreales</taxon>
        <taxon>Nectriaceae</taxon>
        <taxon>Thelonectria</taxon>
    </lineage>
</organism>
<name>A0A9P8VTH9_9HYPO</name>
<feature type="disulfide bond" evidence="4">
    <location>
        <begin position="89"/>
        <end position="103"/>
    </location>
</feature>
<evidence type="ECO:0000259" key="7">
    <source>
        <dbReference type="PROSITE" id="PS50941"/>
    </source>
</evidence>
<evidence type="ECO:0000256" key="3">
    <source>
        <dbReference type="ARBA" id="ARBA00022669"/>
    </source>
</evidence>
<dbReference type="PANTHER" id="PTHR11177:SF397">
    <property type="entry name" value="CHITINASE"/>
    <property type="match status" value="1"/>
</dbReference>
<feature type="domain" description="GH18" evidence="8">
    <location>
        <begin position="171"/>
        <end position="499"/>
    </location>
</feature>
<dbReference type="Pfam" id="PF00704">
    <property type="entry name" value="Glyco_hydro_18"/>
    <property type="match status" value="1"/>
</dbReference>
<reference evidence="9 10" key="1">
    <citation type="journal article" date="2021" name="Nat. Commun.">
        <title>Genetic determinants of endophytism in the Arabidopsis root mycobiome.</title>
        <authorList>
            <person name="Mesny F."/>
            <person name="Miyauchi S."/>
            <person name="Thiergart T."/>
            <person name="Pickel B."/>
            <person name="Atanasova L."/>
            <person name="Karlsson M."/>
            <person name="Huettel B."/>
            <person name="Barry K.W."/>
            <person name="Haridas S."/>
            <person name="Chen C."/>
            <person name="Bauer D."/>
            <person name="Andreopoulos W."/>
            <person name="Pangilinan J."/>
            <person name="LaButti K."/>
            <person name="Riley R."/>
            <person name="Lipzen A."/>
            <person name="Clum A."/>
            <person name="Drula E."/>
            <person name="Henrissat B."/>
            <person name="Kohler A."/>
            <person name="Grigoriev I.V."/>
            <person name="Martin F.M."/>
            <person name="Hacquard S."/>
        </authorList>
    </citation>
    <scope>NUCLEOTIDE SEQUENCE [LARGE SCALE GENOMIC DNA]</scope>
    <source>
        <strain evidence="9 10">MPI-CAGE-CH-0241</strain>
    </source>
</reference>
<dbReference type="InterPro" id="IPR029070">
    <property type="entry name" value="Chitinase_insertion_sf"/>
</dbReference>
<dbReference type="OrthoDB" id="5056074at2759"/>
<feature type="compositionally biased region" description="Low complexity" evidence="5">
    <location>
        <begin position="41"/>
        <end position="51"/>
    </location>
</feature>
<dbReference type="SMART" id="SM00636">
    <property type="entry name" value="Glyco_18"/>
    <property type="match status" value="1"/>
</dbReference>
<feature type="domain" description="Chitin-binding type-1" evidence="7">
    <location>
        <begin position="114"/>
        <end position="158"/>
    </location>
</feature>